<proteinExistence type="predicted"/>
<evidence type="ECO:0000313" key="2">
    <source>
        <dbReference type="EMBL" id="SEI63799.1"/>
    </source>
</evidence>
<name>A0A1H6S7E2_9BURK</name>
<keyword evidence="3" id="KW-1185">Reference proteome</keyword>
<dbReference type="Gene3D" id="2.30.30.240">
    <property type="entry name" value="PRC-barrel domain"/>
    <property type="match status" value="1"/>
</dbReference>
<organism evidence="2 3">
    <name type="scientific">Paraburkholderia diazotrophica</name>
    <dbReference type="NCBI Taxonomy" id="667676"/>
    <lineage>
        <taxon>Bacteria</taxon>
        <taxon>Pseudomonadati</taxon>
        <taxon>Pseudomonadota</taxon>
        <taxon>Betaproteobacteria</taxon>
        <taxon>Burkholderiales</taxon>
        <taxon>Burkholderiaceae</taxon>
        <taxon>Paraburkholderia</taxon>
    </lineage>
</organism>
<dbReference type="STRING" id="667676.SAMN05192539_100399"/>
<dbReference type="RefSeq" id="WP_090863793.1">
    <property type="nucleotide sequence ID" value="NZ_FNYE01000003.1"/>
</dbReference>
<dbReference type="OrthoDB" id="286778at2"/>
<sequence>MRPLNHGNGSRIDESRGKTVGAIDRQMPAVMPTSTFAGVSVISVDGNDVGRVLEIMVDMRDGRIVYVVLAEGEFLGTCLTLRAIPWSALTLDIANECFRLDMSAQQIRDAPAFDGDNWPSMADAAWGQRMHKYYNRPPY</sequence>
<dbReference type="PANTHER" id="PTHR36505:SF1">
    <property type="entry name" value="BLR1072 PROTEIN"/>
    <property type="match status" value="1"/>
</dbReference>
<dbReference type="AlphaFoldDB" id="A0A1H6S7E2"/>
<evidence type="ECO:0000313" key="3">
    <source>
        <dbReference type="Proteomes" id="UP000198866"/>
    </source>
</evidence>
<dbReference type="PANTHER" id="PTHR36505">
    <property type="entry name" value="BLR1072 PROTEIN"/>
    <property type="match status" value="1"/>
</dbReference>
<protein>
    <submittedName>
        <fullName evidence="2">PRC-barrel domain-containing protein</fullName>
    </submittedName>
</protein>
<feature type="domain" description="PRC-barrel" evidence="1">
    <location>
        <begin position="34"/>
        <end position="92"/>
    </location>
</feature>
<evidence type="ECO:0000259" key="1">
    <source>
        <dbReference type="Pfam" id="PF05239"/>
    </source>
</evidence>
<gene>
    <name evidence="2" type="ORF">SAMN05192539_100399</name>
</gene>
<accession>A0A1H6S7E2</accession>
<dbReference type="InterPro" id="IPR011033">
    <property type="entry name" value="PRC_barrel-like_sf"/>
</dbReference>
<dbReference type="SUPFAM" id="SSF50346">
    <property type="entry name" value="PRC-barrel domain"/>
    <property type="match status" value="1"/>
</dbReference>
<dbReference type="Proteomes" id="UP000198866">
    <property type="component" value="Unassembled WGS sequence"/>
</dbReference>
<dbReference type="Pfam" id="PF05239">
    <property type="entry name" value="PRC"/>
    <property type="match status" value="1"/>
</dbReference>
<dbReference type="EMBL" id="FNYE01000003">
    <property type="protein sequence ID" value="SEI63799.1"/>
    <property type="molecule type" value="Genomic_DNA"/>
</dbReference>
<reference evidence="3" key="1">
    <citation type="submission" date="2016-10" db="EMBL/GenBank/DDBJ databases">
        <authorList>
            <person name="Varghese N."/>
            <person name="Submissions S."/>
        </authorList>
    </citation>
    <scope>NUCLEOTIDE SEQUENCE [LARGE SCALE GENOMIC DNA]</scope>
    <source>
        <strain evidence="3">LMG 26031</strain>
    </source>
</reference>
<dbReference type="InterPro" id="IPR027275">
    <property type="entry name" value="PRC-brl_dom"/>
</dbReference>